<keyword evidence="2 5" id="KW-0328">Glycosyltransferase</keyword>
<dbReference type="EC" id="2.4.1.54" evidence="5"/>
<name>A0A5C6EET2_9BACT</name>
<dbReference type="CDD" id="cd06442">
    <property type="entry name" value="DPM1_like"/>
    <property type="match status" value="1"/>
</dbReference>
<dbReference type="GO" id="GO:0009247">
    <property type="term" value="P:glycolipid biosynthetic process"/>
    <property type="evidence" value="ECO:0007669"/>
    <property type="project" value="TreeGrafter"/>
</dbReference>
<dbReference type="Proteomes" id="UP000318288">
    <property type="component" value="Unassembled WGS sequence"/>
</dbReference>
<evidence type="ECO:0000313" key="5">
    <source>
        <dbReference type="EMBL" id="TWU47338.1"/>
    </source>
</evidence>
<dbReference type="GO" id="GO:0047267">
    <property type="term" value="F:undecaprenyl-phosphate mannosyltransferase activity"/>
    <property type="evidence" value="ECO:0007669"/>
    <property type="project" value="UniProtKB-EC"/>
</dbReference>
<dbReference type="RefSeq" id="WP_261344129.1">
    <property type="nucleotide sequence ID" value="NZ_SJPW01000007.1"/>
</dbReference>
<dbReference type="GO" id="GO:0004582">
    <property type="term" value="F:dolichyl-phosphate beta-D-mannosyltransferase activity"/>
    <property type="evidence" value="ECO:0007669"/>
    <property type="project" value="InterPro"/>
</dbReference>
<dbReference type="InterPro" id="IPR039528">
    <property type="entry name" value="DPM1-like"/>
</dbReference>
<dbReference type="PANTHER" id="PTHR43398">
    <property type="entry name" value="DOLICHOL-PHOSPHATE MANNOSYLTRANSFERASE SUBUNIT 1"/>
    <property type="match status" value="1"/>
</dbReference>
<organism evidence="5 6">
    <name type="scientific">Rubripirellula tenax</name>
    <dbReference type="NCBI Taxonomy" id="2528015"/>
    <lineage>
        <taxon>Bacteria</taxon>
        <taxon>Pseudomonadati</taxon>
        <taxon>Planctomycetota</taxon>
        <taxon>Planctomycetia</taxon>
        <taxon>Pirellulales</taxon>
        <taxon>Pirellulaceae</taxon>
        <taxon>Rubripirellula</taxon>
    </lineage>
</organism>
<dbReference type="AlphaFoldDB" id="A0A5C6EET2"/>
<evidence type="ECO:0000256" key="1">
    <source>
        <dbReference type="ARBA" id="ARBA00006739"/>
    </source>
</evidence>
<dbReference type="InterPro" id="IPR029044">
    <property type="entry name" value="Nucleotide-diphossugar_trans"/>
</dbReference>
<dbReference type="Gene3D" id="3.90.550.10">
    <property type="entry name" value="Spore Coat Polysaccharide Biosynthesis Protein SpsA, Chain A"/>
    <property type="match status" value="1"/>
</dbReference>
<accession>A0A5C6EET2</accession>
<comment type="similarity">
    <text evidence="1">Belongs to the glycosyltransferase 2 family.</text>
</comment>
<dbReference type="EMBL" id="SJPW01000007">
    <property type="protein sequence ID" value="TWU47338.1"/>
    <property type="molecule type" value="Genomic_DNA"/>
</dbReference>
<keyword evidence="3 5" id="KW-0808">Transferase</keyword>
<dbReference type="PANTHER" id="PTHR43398:SF1">
    <property type="entry name" value="DOLICHOL-PHOSPHATE MANNOSYLTRANSFERASE SUBUNIT 1"/>
    <property type="match status" value="1"/>
</dbReference>
<reference evidence="5 6" key="1">
    <citation type="submission" date="2019-02" db="EMBL/GenBank/DDBJ databases">
        <title>Deep-cultivation of Planctomycetes and their phenomic and genomic characterization uncovers novel biology.</title>
        <authorList>
            <person name="Wiegand S."/>
            <person name="Jogler M."/>
            <person name="Boedeker C."/>
            <person name="Pinto D."/>
            <person name="Vollmers J."/>
            <person name="Rivas-Marin E."/>
            <person name="Kohn T."/>
            <person name="Peeters S.H."/>
            <person name="Heuer A."/>
            <person name="Rast P."/>
            <person name="Oberbeckmann S."/>
            <person name="Bunk B."/>
            <person name="Jeske O."/>
            <person name="Meyerdierks A."/>
            <person name="Storesund J.E."/>
            <person name="Kallscheuer N."/>
            <person name="Luecker S."/>
            <person name="Lage O.M."/>
            <person name="Pohl T."/>
            <person name="Merkel B.J."/>
            <person name="Hornburger P."/>
            <person name="Mueller R.-W."/>
            <person name="Bruemmer F."/>
            <person name="Labrenz M."/>
            <person name="Spormann A.M."/>
            <person name="Op Den Camp H."/>
            <person name="Overmann J."/>
            <person name="Amann R."/>
            <person name="Jetten M.S.M."/>
            <person name="Mascher T."/>
            <person name="Medema M.H."/>
            <person name="Devos D.P."/>
            <person name="Kaster A.-K."/>
            <person name="Ovreas L."/>
            <person name="Rohde M."/>
            <person name="Galperin M.Y."/>
            <person name="Jogler C."/>
        </authorList>
    </citation>
    <scope>NUCLEOTIDE SEQUENCE [LARGE SCALE GENOMIC DNA]</scope>
    <source>
        <strain evidence="5 6">Poly51</strain>
    </source>
</reference>
<dbReference type="GO" id="GO:0016020">
    <property type="term" value="C:membrane"/>
    <property type="evidence" value="ECO:0007669"/>
    <property type="project" value="GOC"/>
</dbReference>
<dbReference type="SUPFAM" id="SSF53448">
    <property type="entry name" value="Nucleotide-diphospho-sugar transferases"/>
    <property type="match status" value="1"/>
</dbReference>
<feature type="domain" description="Glycosyltransferase 2-like" evidence="4">
    <location>
        <begin position="18"/>
        <end position="181"/>
    </location>
</feature>
<proteinExistence type="inferred from homology"/>
<evidence type="ECO:0000313" key="6">
    <source>
        <dbReference type="Proteomes" id="UP000318288"/>
    </source>
</evidence>
<keyword evidence="6" id="KW-1185">Reference proteome</keyword>
<comment type="caution">
    <text evidence="5">The sequence shown here is derived from an EMBL/GenBank/DDBJ whole genome shotgun (WGS) entry which is preliminary data.</text>
</comment>
<protein>
    <submittedName>
        <fullName evidence="5">Undecaprenyl-phosphate mannosyltransferase</fullName>
        <ecNumber evidence="5">2.4.1.54</ecNumber>
    </submittedName>
</protein>
<evidence type="ECO:0000259" key="4">
    <source>
        <dbReference type="Pfam" id="PF00535"/>
    </source>
</evidence>
<sequence>MNQAAAPIETNVLPRVLVGVCTLNEVGNITAMIERLRLVLPEADVLIVDDNSSDGTSQAVTQWASQDKHVKLLTRYERGLGGAIRTAMQAAVDGKYDFFLNLDGDLSHSPDDLPRLLDRADQQPPVDVVVGSRYIDGGQIVGWPIHRKWMSRIVNRFATLCLRLPVKDCSGSMRCYRVSSLGSMDLASLRSNGYSVLEEVLVRLNRMDAAMAEVPITFTDRTKGESKLTIREAIRSTWQILNLAFRR</sequence>
<evidence type="ECO:0000256" key="2">
    <source>
        <dbReference type="ARBA" id="ARBA00022676"/>
    </source>
</evidence>
<gene>
    <name evidence="5" type="ORF">Poly51_51380</name>
</gene>
<dbReference type="Pfam" id="PF00535">
    <property type="entry name" value="Glycos_transf_2"/>
    <property type="match status" value="1"/>
</dbReference>
<dbReference type="InterPro" id="IPR001173">
    <property type="entry name" value="Glyco_trans_2-like"/>
</dbReference>
<evidence type="ECO:0000256" key="3">
    <source>
        <dbReference type="ARBA" id="ARBA00022679"/>
    </source>
</evidence>